<reference evidence="2 4" key="1">
    <citation type="journal article" date="2014" name="BMC Genomics">
        <title>Genome sequence of Anopheles sinensis provides insight into genetics basis of mosquito competence for malaria parasites.</title>
        <authorList>
            <person name="Zhou D."/>
            <person name="Zhang D."/>
            <person name="Ding G."/>
            <person name="Shi L."/>
            <person name="Hou Q."/>
            <person name="Ye Y."/>
            <person name="Xu Y."/>
            <person name="Zhou H."/>
            <person name="Xiong C."/>
            <person name="Li S."/>
            <person name="Yu J."/>
            <person name="Hong S."/>
            <person name="Yu X."/>
            <person name="Zou P."/>
            <person name="Chen C."/>
            <person name="Chang X."/>
            <person name="Wang W."/>
            <person name="Lv Y."/>
            <person name="Sun Y."/>
            <person name="Ma L."/>
            <person name="Shen B."/>
            <person name="Zhu C."/>
        </authorList>
    </citation>
    <scope>NUCLEOTIDE SEQUENCE [LARGE SCALE GENOMIC DNA]</scope>
</reference>
<gene>
    <name evidence="2" type="ORF">ZHAS_00015701</name>
</gene>
<dbReference type="EMBL" id="KE525332">
    <property type="protein sequence ID" value="KFB47658.1"/>
    <property type="molecule type" value="Genomic_DNA"/>
</dbReference>
<feature type="compositionally biased region" description="Basic and acidic residues" evidence="1">
    <location>
        <begin position="61"/>
        <end position="70"/>
    </location>
</feature>
<accession>A0A084WBR4</accession>
<evidence type="ECO:0000313" key="4">
    <source>
        <dbReference type="Proteomes" id="UP000030765"/>
    </source>
</evidence>
<dbReference type="EMBL" id="ATLV01022426">
    <property type="status" value="NOT_ANNOTATED_CDS"/>
    <property type="molecule type" value="Genomic_DNA"/>
</dbReference>
<name>A0A084WBR4_ANOSI</name>
<dbReference type="EnsemblMetazoa" id="ASIC015701-RA">
    <property type="protein sequence ID" value="ASIC015701-PA"/>
    <property type="gene ID" value="ASIC015701"/>
</dbReference>
<dbReference type="AlphaFoldDB" id="A0A084WBR4"/>
<dbReference type="Proteomes" id="UP000030765">
    <property type="component" value="Unassembled WGS sequence"/>
</dbReference>
<evidence type="ECO:0000313" key="3">
    <source>
        <dbReference type="EnsemblMetazoa" id="ASIC015701-PA"/>
    </source>
</evidence>
<proteinExistence type="predicted"/>
<evidence type="ECO:0000256" key="1">
    <source>
        <dbReference type="SAM" id="MobiDB-lite"/>
    </source>
</evidence>
<keyword evidence="4" id="KW-1185">Reference proteome</keyword>
<feature type="compositionally biased region" description="Basic and acidic residues" evidence="1">
    <location>
        <begin position="90"/>
        <end position="108"/>
    </location>
</feature>
<protein>
    <submittedName>
        <fullName evidence="2 3">Uncharacterized protein</fullName>
    </submittedName>
</protein>
<sequence>MVTQISSPKQISITDTALADDTINSFLPPATRQAGVHASPPTQRGLRVRSPSTEDEWTTTRSDRARPMDSRHRKKDSGSPPPKRSASSREMGKFERKREARGWEKSPRVESGNRCGMSNGRLNSEIGIWAFGRGKFEQTNQHRPPVEGMKCRWCQSTVRFGMPNG</sequence>
<feature type="region of interest" description="Disordered" evidence="1">
    <location>
        <begin position="26"/>
        <end position="121"/>
    </location>
</feature>
<evidence type="ECO:0000313" key="2">
    <source>
        <dbReference type="EMBL" id="KFB47658.1"/>
    </source>
</evidence>
<reference evidence="3" key="2">
    <citation type="submission" date="2020-05" db="UniProtKB">
        <authorList>
            <consortium name="EnsemblMetazoa"/>
        </authorList>
    </citation>
    <scope>IDENTIFICATION</scope>
</reference>
<organism evidence="2">
    <name type="scientific">Anopheles sinensis</name>
    <name type="common">Mosquito</name>
    <dbReference type="NCBI Taxonomy" id="74873"/>
    <lineage>
        <taxon>Eukaryota</taxon>
        <taxon>Metazoa</taxon>
        <taxon>Ecdysozoa</taxon>
        <taxon>Arthropoda</taxon>
        <taxon>Hexapoda</taxon>
        <taxon>Insecta</taxon>
        <taxon>Pterygota</taxon>
        <taxon>Neoptera</taxon>
        <taxon>Endopterygota</taxon>
        <taxon>Diptera</taxon>
        <taxon>Nematocera</taxon>
        <taxon>Culicoidea</taxon>
        <taxon>Culicidae</taxon>
        <taxon>Anophelinae</taxon>
        <taxon>Anopheles</taxon>
    </lineage>
</organism>
<dbReference type="VEuPathDB" id="VectorBase:ASIC015701"/>